<dbReference type="Proteomes" id="UP001500851">
    <property type="component" value="Unassembled WGS sequence"/>
</dbReference>
<evidence type="ECO:0000313" key="2">
    <source>
        <dbReference type="EMBL" id="GAA1798651.1"/>
    </source>
</evidence>
<accession>A0ABP4XYQ3</accession>
<protein>
    <recommendedName>
        <fullName evidence="4">DUF4307 domain-containing protein</fullName>
    </recommendedName>
</protein>
<keyword evidence="1" id="KW-0472">Membrane</keyword>
<name>A0ABP4XYQ3_9MICO</name>
<proteinExistence type="predicted"/>
<sequence>MSEAAASAQTLEDRYGRGTQRRFDRRFAWIIAGVLLLAGLGVLLFSGWQSGSQVEYRDIGAPHKGGSTVTVRFEVTAPPGARVACAVEALSPSFATVGWKVVELPVSQERTRRFSEELATTYAATAGQVKECWVLDAA</sequence>
<dbReference type="InterPro" id="IPR025443">
    <property type="entry name" value="DUF4307"/>
</dbReference>
<keyword evidence="3" id="KW-1185">Reference proteome</keyword>
<evidence type="ECO:0000313" key="3">
    <source>
        <dbReference type="Proteomes" id="UP001500851"/>
    </source>
</evidence>
<reference evidence="3" key="1">
    <citation type="journal article" date="2019" name="Int. J. Syst. Evol. Microbiol.">
        <title>The Global Catalogue of Microorganisms (GCM) 10K type strain sequencing project: providing services to taxonomists for standard genome sequencing and annotation.</title>
        <authorList>
            <consortium name="The Broad Institute Genomics Platform"/>
            <consortium name="The Broad Institute Genome Sequencing Center for Infectious Disease"/>
            <person name="Wu L."/>
            <person name="Ma J."/>
        </authorList>
    </citation>
    <scope>NUCLEOTIDE SEQUENCE [LARGE SCALE GENOMIC DNA]</scope>
    <source>
        <strain evidence="3">JCM 14736</strain>
    </source>
</reference>
<feature type="transmembrane region" description="Helical" evidence="1">
    <location>
        <begin position="27"/>
        <end position="48"/>
    </location>
</feature>
<comment type="caution">
    <text evidence="2">The sequence shown here is derived from an EMBL/GenBank/DDBJ whole genome shotgun (WGS) entry which is preliminary data.</text>
</comment>
<dbReference type="RefSeq" id="WP_046455597.1">
    <property type="nucleotide sequence ID" value="NZ_BAAAOB010000005.1"/>
</dbReference>
<dbReference type="EMBL" id="BAAAOB010000005">
    <property type="protein sequence ID" value="GAA1798651.1"/>
    <property type="molecule type" value="Genomic_DNA"/>
</dbReference>
<organism evidence="2 3">
    <name type="scientific">Leucobacter iarius</name>
    <dbReference type="NCBI Taxonomy" id="333963"/>
    <lineage>
        <taxon>Bacteria</taxon>
        <taxon>Bacillati</taxon>
        <taxon>Actinomycetota</taxon>
        <taxon>Actinomycetes</taxon>
        <taxon>Micrococcales</taxon>
        <taxon>Microbacteriaceae</taxon>
        <taxon>Leucobacter</taxon>
    </lineage>
</organism>
<evidence type="ECO:0000256" key="1">
    <source>
        <dbReference type="SAM" id="Phobius"/>
    </source>
</evidence>
<evidence type="ECO:0008006" key="4">
    <source>
        <dbReference type="Google" id="ProtNLM"/>
    </source>
</evidence>
<keyword evidence="1" id="KW-0812">Transmembrane</keyword>
<dbReference type="Pfam" id="PF14155">
    <property type="entry name" value="DUF4307"/>
    <property type="match status" value="1"/>
</dbReference>
<keyword evidence="1" id="KW-1133">Transmembrane helix</keyword>
<gene>
    <name evidence="2" type="ORF">GCM10009768_29640</name>
</gene>